<proteinExistence type="predicted"/>
<feature type="non-terminal residue" evidence="1">
    <location>
        <position position="1"/>
    </location>
</feature>
<sequence length="162" mass="19620">LLQKFQNSLFYKNNRFFVSTTFKFVPKKKSYLKKNSSNMSTQVNNYFQNLPEVPESFAERMIFHSLLKNCFLINHQSRFNYNIDVKNISKDFEEISKKQKPIQQEIYEKYLEKVKLKNEMDKAILNFTKCIEQYNNLCSKERDILIEKQKKKQKLNTINQDY</sequence>
<protein>
    <submittedName>
        <fullName evidence="1">Uncharacterized protein</fullName>
    </submittedName>
</protein>
<evidence type="ECO:0000313" key="2">
    <source>
        <dbReference type="Proteomes" id="UP000023152"/>
    </source>
</evidence>
<organism evidence="1 2">
    <name type="scientific">Reticulomyxa filosa</name>
    <dbReference type="NCBI Taxonomy" id="46433"/>
    <lineage>
        <taxon>Eukaryota</taxon>
        <taxon>Sar</taxon>
        <taxon>Rhizaria</taxon>
        <taxon>Retaria</taxon>
        <taxon>Foraminifera</taxon>
        <taxon>Monothalamids</taxon>
        <taxon>Reticulomyxidae</taxon>
        <taxon>Reticulomyxa</taxon>
    </lineage>
</organism>
<reference evidence="1 2" key="1">
    <citation type="journal article" date="2013" name="Curr. Biol.">
        <title>The Genome of the Foraminiferan Reticulomyxa filosa.</title>
        <authorList>
            <person name="Glockner G."/>
            <person name="Hulsmann N."/>
            <person name="Schleicher M."/>
            <person name="Noegel A.A."/>
            <person name="Eichinger L."/>
            <person name="Gallinger C."/>
            <person name="Pawlowski J."/>
            <person name="Sierra R."/>
            <person name="Euteneuer U."/>
            <person name="Pillet L."/>
            <person name="Moustafa A."/>
            <person name="Platzer M."/>
            <person name="Groth M."/>
            <person name="Szafranski K."/>
            <person name="Schliwa M."/>
        </authorList>
    </citation>
    <scope>NUCLEOTIDE SEQUENCE [LARGE SCALE GENOMIC DNA]</scope>
</reference>
<keyword evidence="2" id="KW-1185">Reference proteome</keyword>
<name>X6PCX0_RETFI</name>
<accession>X6PCX0</accession>
<dbReference type="Proteomes" id="UP000023152">
    <property type="component" value="Unassembled WGS sequence"/>
</dbReference>
<dbReference type="AlphaFoldDB" id="X6PCX0"/>
<dbReference type="EMBL" id="ASPP01001186">
    <property type="protein sequence ID" value="ETO35889.1"/>
    <property type="molecule type" value="Genomic_DNA"/>
</dbReference>
<gene>
    <name evidence="1" type="ORF">RFI_01173</name>
</gene>
<feature type="non-terminal residue" evidence="1">
    <location>
        <position position="162"/>
    </location>
</feature>
<evidence type="ECO:0000313" key="1">
    <source>
        <dbReference type="EMBL" id="ETO35889.1"/>
    </source>
</evidence>
<comment type="caution">
    <text evidence="1">The sequence shown here is derived from an EMBL/GenBank/DDBJ whole genome shotgun (WGS) entry which is preliminary data.</text>
</comment>